<feature type="compositionally biased region" description="Basic and acidic residues" evidence="1">
    <location>
        <begin position="39"/>
        <end position="48"/>
    </location>
</feature>
<reference evidence="5 9" key="6">
    <citation type="submission" date="2019-04" db="EMBL/GenBank/DDBJ databases">
        <title>Methylomes of two halophilic Archaea, Haloarcula marismortui and Haloferax mediterranei.</title>
        <authorList>
            <person name="DasSarma S."/>
            <person name="DasSarma P."/>
            <person name="DasSarma S."/>
            <person name="Fomenkov A."/>
            <person name="Vincze T."/>
            <person name="Anton B.P."/>
            <person name="Roberts R.J."/>
        </authorList>
    </citation>
    <scope>NUCLEOTIDE SEQUENCE [LARGE SCALE GENOMIC DNA]</scope>
    <source>
        <strain evidence="5">ATCC 33500</strain>
        <strain evidence="9">ATCC 33500 / DSM 1411 / JCM 8866 / NBRC 14739 / NCIMB 2177 / R-4</strain>
        <plasmid evidence="5 9">pHME505</plasmid>
    </source>
</reference>
<feature type="region of interest" description="Disordered" evidence="1">
    <location>
        <begin position="17"/>
        <end position="79"/>
    </location>
</feature>
<dbReference type="EMBL" id="CP039140">
    <property type="protein sequence ID" value="QCQ76910.1"/>
    <property type="molecule type" value="Genomic_DNA"/>
</dbReference>
<organism evidence="2 6">
    <name type="scientific">Haloferax mediterranei (strain ATCC 33500 / DSM 1411 / JCM 8866 / NBRC 14739 / NCIMB 2177 / R-4)</name>
    <name type="common">Halobacterium mediterranei</name>
    <dbReference type="NCBI Taxonomy" id="523841"/>
    <lineage>
        <taxon>Archaea</taxon>
        <taxon>Methanobacteriati</taxon>
        <taxon>Methanobacteriota</taxon>
        <taxon>Stenosarchaea group</taxon>
        <taxon>Halobacteria</taxon>
        <taxon>Halobacteriales</taxon>
        <taxon>Haloferacaceae</taxon>
        <taxon>Haloferax</taxon>
    </lineage>
</organism>
<dbReference type="EMBL" id="CP001871">
    <property type="protein sequence ID" value="AFK21416.1"/>
    <property type="molecule type" value="Genomic_DNA"/>
</dbReference>
<evidence type="ECO:0000256" key="1">
    <source>
        <dbReference type="SAM" id="MobiDB-lite"/>
    </source>
</evidence>
<dbReference type="HOGENOM" id="CLU_1418657_0_0_2"/>
<evidence type="ECO:0000313" key="9">
    <source>
        <dbReference type="Proteomes" id="UP000299011"/>
    </source>
</evidence>
<dbReference type="PROSITE" id="PS51257">
    <property type="entry name" value="PROKAR_LIPOPROTEIN"/>
    <property type="match status" value="1"/>
</dbReference>
<accession>I3RB06</accession>
<evidence type="ECO:0000313" key="2">
    <source>
        <dbReference type="EMBL" id="AFK21416.1"/>
    </source>
</evidence>
<dbReference type="AlphaFoldDB" id="I3RB06"/>
<reference evidence="4 7" key="3">
    <citation type="journal article" date="2014" name="PLoS Genet.">
        <title>Phylogenetically driven sequencing of extremely halophilic archaea reveals strategies for static and dynamic osmo-response.</title>
        <authorList>
            <person name="Becker E.A."/>
            <person name="Seitzer P.M."/>
            <person name="Tritt A."/>
            <person name="Larsen D."/>
            <person name="Krusor M."/>
            <person name="Yao A.I."/>
            <person name="Wu D."/>
            <person name="Madern D."/>
            <person name="Eisen J.A."/>
            <person name="Darling A.E."/>
            <person name="Facciotti M.T."/>
        </authorList>
    </citation>
    <scope>NUCLEOTIDE SEQUENCE [LARGE SCALE GENOMIC DNA]</scope>
    <source>
        <strain evidence="4">ATCC 33500</strain>
        <strain evidence="7">ATCC 33500 / DSM 1411 / JCM 8866 / NBRC 14739 / NCIMB 2177 / R-4</strain>
    </source>
</reference>
<dbReference type="EMBL" id="AOLO01000015">
    <property type="protein sequence ID" value="ELZ97266.1"/>
    <property type="molecule type" value="Genomic_DNA"/>
</dbReference>
<gene>
    <name evidence="2" type="ordered locus">HFX_6294</name>
    <name evidence="3" type="ORF">BM92_16525</name>
    <name evidence="4" type="ORF">C439_18128</name>
    <name evidence="5" type="ORF">E6P09_16445</name>
</gene>
<name>I3RB06_HALMT</name>
<dbReference type="Proteomes" id="UP000006469">
    <property type="component" value="Plasmid pHM500"/>
</dbReference>
<dbReference type="OrthoDB" id="292599at2157"/>
<evidence type="ECO:0000313" key="4">
    <source>
        <dbReference type="EMBL" id="ELZ97266.1"/>
    </source>
</evidence>
<reference evidence="2" key="5">
    <citation type="submission" date="2014-05" db="EMBL/GenBank/DDBJ databases">
        <authorList>
            <person name="Wang L."/>
            <person name="Yang H."/>
            <person name="Xiang H."/>
        </authorList>
    </citation>
    <scope>NUCLEOTIDE SEQUENCE</scope>
    <source>
        <strain evidence="2">CGMCC 1.2087</strain>
        <plasmid evidence="2">pHM500</plasmid>
    </source>
</reference>
<dbReference type="Proteomes" id="UP000027075">
    <property type="component" value="Plasmid HMPLAS1"/>
</dbReference>
<geneLocation type="plasmid" evidence="2 6">
    <name>pHM500</name>
</geneLocation>
<dbReference type="GeneID" id="40158040"/>
<evidence type="ECO:0000313" key="3">
    <source>
        <dbReference type="EMBL" id="AHZ24514.1"/>
    </source>
</evidence>
<dbReference type="RefSeq" id="WP_004060832.1">
    <property type="nucleotide sequence ID" value="NC_017944.1"/>
</dbReference>
<evidence type="ECO:0000313" key="6">
    <source>
        <dbReference type="Proteomes" id="UP000006469"/>
    </source>
</evidence>
<geneLocation type="plasmid" evidence="3 8">
    <name>HMPLAS1</name>
</geneLocation>
<dbReference type="PATRIC" id="fig|523841.21.peg.3637"/>
<sequence length="191" mass="20706">MDRRKFLSSVGAGIVLVSGCLGGDTPQSDGEQNSGGADSTKEPVKETSEPATNTTSTPESTPEPTPVPPEDRIDFERDDDDPEVVGTLLLKGDIPGVIVSSDFLSAKSWQNYATVDEKKGTYNVGLSVKTTSSIGRIEVVGQVYDEEGELISEDTDVTNNIAADEKALIHLVFEDDLEEMYYYEVQLIRPN</sequence>
<reference evidence="2" key="1">
    <citation type="journal article" date="2012" name="Appl. Environ. Microbiol.">
        <title>Identification of the haloarchaeal phasin (PhaP) that functions in polyhydroxyalkanoate accumulation and granule formation in Haloferax mediterranei.</title>
        <authorList>
            <person name="Cai S."/>
            <person name="Cai L."/>
            <person name="Liu H."/>
            <person name="Liu X."/>
            <person name="Han J."/>
            <person name="Zhou J."/>
            <person name="Xiang H."/>
        </authorList>
    </citation>
    <scope>NUCLEOTIDE SEQUENCE</scope>
    <source>
        <strain evidence="2">CGMCC 1.2087</strain>
    </source>
</reference>
<feature type="compositionally biased region" description="Low complexity" evidence="1">
    <location>
        <begin position="49"/>
        <end position="60"/>
    </location>
</feature>
<evidence type="ECO:0000313" key="8">
    <source>
        <dbReference type="Proteomes" id="UP000027075"/>
    </source>
</evidence>
<proteinExistence type="predicted"/>
<reference evidence="2 6" key="2">
    <citation type="journal article" date="2012" name="J. Bacteriol.">
        <title>Complete genome sequence of the metabolically versatile halophilic archaeon Haloferax mediterranei, a poly(3-hydroxybutyrate-co-3-hydroxyvalerate) producer.</title>
        <authorList>
            <person name="Han J."/>
            <person name="Zhang F."/>
            <person name="Hou J."/>
            <person name="Liu X."/>
            <person name="Li M."/>
            <person name="Liu H."/>
            <person name="Cai L."/>
            <person name="Zhang B."/>
            <person name="Chen Y."/>
            <person name="Zhou J."/>
            <person name="Hu S."/>
            <person name="Xiang H."/>
        </authorList>
    </citation>
    <scope>NUCLEOTIDE SEQUENCE [LARGE SCALE GENOMIC DNA]</scope>
    <source>
        <strain evidence="6">ATCC 33500 / DSM 1411 / JCM 8866 / NBRC 14739 / NCIMB 2177 / R-4</strain>
        <strain evidence="2">CGMCC 1.2087</strain>
        <plasmid evidence="6">pHM500</plasmid>
    </source>
</reference>
<keyword evidence="2" id="KW-0614">Plasmid</keyword>
<dbReference type="Proteomes" id="UP000299011">
    <property type="component" value="Plasmid pHME505"/>
</dbReference>
<geneLocation type="plasmid" evidence="5 9">
    <name>pHME505</name>
</geneLocation>
<keyword evidence="7" id="KW-1185">Reference proteome</keyword>
<evidence type="ECO:0000313" key="7">
    <source>
        <dbReference type="Proteomes" id="UP000011603"/>
    </source>
</evidence>
<feature type="compositionally biased region" description="Polar residues" evidence="1">
    <location>
        <begin position="25"/>
        <end position="37"/>
    </location>
</feature>
<dbReference type="KEGG" id="hme:HFX_6294"/>
<reference evidence="3 8" key="4">
    <citation type="submission" date="2014-04" db="EMBL/GenBank/DDBJ databases">
        <title>Transcriptional profiles of Haloferax mediterranei on the basis of nitrogen availability.</title>
        <authorList>
            <person name="Bautista V."/>
        </authorList>
    </citation>
    <scope>NUCLEOTIDE SEQUENCE [LARGE SCALE GENOMIC DNA]</scope>
    <source>
        <strain evidence="3">ATCC 33500</strain>
        <strain evidence="8">ATCC 33500 / DSM 1411 / JCM 8866 / NBRC 14739 / NCIMB 2177 / R-4</strain>
        <plasmid evidence="3">HMPLAS1</plasmid>
        <plasmid evidence="8">Plasmid HMPLAS1</plasmid>
    </source>
</reference>
<protein>
    <submittedName>
        <fullName evidence="2">Uncharacterized protein</fullName>
    </submittedName>
</protein>
<evidence type="ECO:0000313" key="5">
    <source>
        <dbReference type="EMBL" id="QCQ76910.1"/>
    </source>
</evidence>
<dbReference type="EMBL" id="CP007554">
    <property type="protein sequence ID" value="AHZ24514.1"/>
    <property type="molecule type" value="Genomic_DNA"/>
</dbReference>
<dbReference type="Proteomes" id="UP000011603">
    <property type="component" value="Unassembled WGS sequence"/>
</dbReference>